<dbReference type="InterPro" id="IPR036864">
    <property type="entry name" value="Zn2-C6_fun-type_DNA-bd_sf"/>
</dbReference>
<protein>
    <submittedName>
        <fullName evidence="6">CIC11C00000001813</fullName>
    </submittedName>
</protein>
<dbReference type="Pfam" id="PF04082">
    <property type="entry name" value="Fungal_trans"/>
    <property type="match status" value="1"/>
</dbReference>
<dbReference type="InterPro" id="IPR007219">
    <property type="entry name" value="XnlR_reg_dom"/>
</dbReference>
<dbReference type="SMART" id="SM00906">
    <property type="entry name" value="Fungal_trans"/>
    <property type="match status" value="1"/>
</dbReference>
<dbReference type="PROSITE" id="PS50048">
    <property type="entry name" value="ZN2_CY6_FUNGAL_2"/>
    <property type="match status" value="1"/>
</dbReference>
<sequence>MQLNRVACKECQRRKIKCSRQLPLCHQCTTHDRQCVYSDAQRTPLTRKHLNEVENDLECALQMLRRAFPDMDIDVAIQLLRSGGDFNAVIPVLLCTLLLKFSGIMSPELSSENMSSPRPKSMNILLLVDGPRIEAPVSGNVVVGLELRNFANSHNLQIPQFLPPSVDLSRLSSQMVGDRVRSPFASSPSKSYDWDERKLLRHDSRPTIIDGMATTVSNSYLGVTSSAALLNLVGVGYFLHPIQPELKDLEFLKMPERKILEENVTNYFSTYHISYPIVHKALFFAHFNEIVPPPPCWKSLLYIVAAIGSFMSATSAADHADLILFDRAKQNLSMEDWETGNLTLVQTLSLMSNYLQLRDRPNSGYNYLGIAMRMALGLGFHKNMDDSEIPLFDQEVRRRVWWGLYVFDCSQTITYGRPLGVSCNGVDTRLPLNIVDSSLTSSTTQVPKDEELPTIYTSLRLQALFHLLTNGIYERIISEPLPSAQSLLEWDTQYIQRWKGMIPDYYRENEQVQPEYQLSHAVIHWRYRNLRIIIYRFFVLKRQYELGQSLQDEYEWRASTVCLEECRATLQNMDRFWKSKTAYNRMDAWWSLYFLIHAVMMPLVCLRNDPLSIEAHSWRNDVGIAKGIITKIMNICPPAVRILDLIEKVSAGCFTVMEEASATHAIPNLAPEEAPLSQLMQLHLMLWPDPL</sequence>
<dbReference type="GO" id="GO:0006351">
    <property type="term" value="P:DNA-templated transcription"/>
    <property type="evidence" value="ECO:0007669"/>
    <property type="project" value="InterPro"/>
</dbReference>
<reference evidence="6 7" key="1">
    <citation type="submission" date="2016-10" db="EMBL/GenBank/DDBJ databases">
        <authorList>
            <person name="de Groot N.N."/>
        </authorList>
    </citation>
    <scope>NUCLEOTIDE SEQUENCE [LARGE SCALE GENOMIC DNA]</scope>
    <source>
        <strain evidence="6 7">PYCC 4715</strain>
    </source>
</reference>
<dbReference type="InterPro" id="IPR051127">
    <property type="entry name" value="Fungal_SecMet_Regulators"/>
</dbReference>
<dbReference type="GO" id="GO:0005634">
    <property type="term" value="C:nucleus"/>
    <property type="evidence" value="ECO:0007669"/>
    <property type="project" value="TreeGrafter"/>
</dbReference>
<dbReference type="GO" id="GO:0000978">
    <property type="term" value="F:RNA polymerase II cis-regulatory region sequence-specific DNA binding"/>
    <property type="evidence" value="ECO:0007669"/>
    <property type="project" value="TreeGrafter"/>
</dbReference>
<dbReference type="Gene3D" id="4.10.240.10">
    <property type="entry name" value="Zn(2)-C6 fungal-type DNA-binding domain"/>
    <property type="match status" value="1"/>
</dbReference>
<dbReference type="PANTHER" id="PTHR47424:SF2">
    <property type="entry name" value="TRANSCRIPTION FACTOR DOMAIN-CONTAINING PROTEIN-RELATED"/>
    <property type="match status" value="1"/>
</dbReference>
<dbReference type="AlphaFoldDB" id="A0A1L0DPG0"/>
<keyword evidence="3" id="KW-0804">Transcription</keyword>
<evidence type="ECO:0000313" key="6">
    <source>
        <dbReference type="EMBL" id="SGZ57736.1"/>
    </source>
</evidence>
<accession>A0A1L0DPG0</accession>
<keyword evidence="2" id="KW-0805">Transcription regulation</keyword>
<evidence type="ECO:0000256" key="4">
    <source>
        <dbReference type="ARBA" id="ARBA00023242"/>
    </source>
</evidence>
<organism evidence="6 7">
    <name type="scientific">Sungouiella intermedia</name>
    <dbReference type="NCBI Taxonomy" id="45354"/>
    <lineage>
        <taxon>Eukaryota</taxon>
        <taxon>Fungi</taxon>
        <taxon>Dikarya</taxon>
        <taxon>Ascomycota</taxon>
        <taxon>Saccharomycotina</taxon>
        <taxon>Pichiomycetes</taxon>
        <taxon>Metschnikowiaceae</taxon>
        <taxon>Sungouiella</taxon>
    </lineage>
</organism>
<feature type="domain" description="Zn(2)-C6 fungal-type" evidence="5">
    <location>
        <begin position="7"/>
        <end position="37"/>
    </location>
</feature>
<evidence type="ECO:0000256" key="1">
    <source>
        <dbReference type="ARBA" id="ARBA00022723"/>
    </source>
</evidence>
<keyword evidence="1" id="KW-0479">Metal-binding</keyword>
<dbReference type="CDD" id="cd12148">
    <property type="entry name" value="fungal_TF_MHR"/>
    <property type="match status" value="1"/>
</dbReference>
<dbReference type="GO" id="GO:0008270">
    <property type="term" value="F:zinc ion binding"/>
    <property type="evidence" value="ECO:0007669"/>
    <property type="project" value="InterPro"/>
</dbReference>
<dbReference type="CDD" id="cd00067">
    <property type="entry name" value="GAL4"/>
    <property type="match status" value="1"/>
</dbReference>
<evidence type="ECO:0000256" key="3">
    <source>
        <dbReference type="ARBA" id="ARBA00023163"/>
    </source>
</evidence>
<dbReference type="GO" id="GO:0000435">
    <property type="term" value="P:positive regulation of transcription from RNA polymerase II promoter by galactose"/>
    <property type="evidence" value="ECO:0007669"/>
    <property type="project" value="TreeGrafter"/>
</dbReference>
<dbReference type="PANTHER" id="PTHR47424">
    <property type="entry name" value="REGULATORY PROTEIN GAL4"/>
    <property type="match status" value="1"/>
</dbReference>
<dbReference type="SUPFAM" id="SSF57701">
    <property type="entry name" value="Zn2/Cys6 DNA-binding domain"/>
    <property type="match status" value="1"/>
</dbReference>
<name>A0A1L0DPG0_9ASCO</name>
<dbReference type="InterPro" id="IPR001138">
    <property type="entry name" value="Zn2Cys6_DnaBD"/>
</dbReference>
<dbReference type="Proteomes" id="UP000182259">
    <property type="component" value="Chromosome V"/>
</dbReference>
<dbReference type="SMART" id="SM00066">
    <property type="entry name" value="GAL4"/>
    <property type="match status" value="1"/>
</dbReference>
<keyword evidence="4" id="KW-0539">Nucleus</keyword>
<evidence type="ECO:0000259" key="5">
    <source>
        <dbReference type="PROSITE" id="PS50048"/>
    </source>
</evidence>
<evidence type="ECO:0000256" key="2">
    <source>
        <dbReference type="ARBA" id="ARBA00023015"/>
    </source>
</evidence>
<proteinExistence type="predicted"/>
<dbReference type="Pfam" id="PF00172">
    <property type="entry name" value="Zn_clus"/>
    <property type="match status" value="1"/>
</dbReference>
<evidence type="ECO:0000313" key="7">
    <source>
        <dbReference type="Proteomes" id="UP000182259"/>
    </source>
</evidence>
<gene>
    <name evidence="6" type="ORF">SAMEA4029009_CIC11G00000001813</name>
</gene>
<dbReference type="EMBL" id="LT635768">
    <property type="protein sequence ID" value="SGZ57736.1"/>
    <property type="molecule type" value="Genomic_DNA"/>
</dbReference>
<dbReference type="GO" id="GO:0000981">
    <property type="term" value="F:DNA-binding transcription factor activity, RNA polymerase II-specific"/>
    <property type="evidence" value="ECO:0007669"/>
    <property type="project" value="InterPro"/>
</dbReference>